<dbReference type="SUPFAM" id="SSF53756">
    <property type="entry name" value="UDP-Glycosyltransferase/glycogen phosphorylase"/>
    <property type="match status" value="1"/>
</dbReference>
<dbReference type="InterPro" id="IPR028098">
    <property type="entry name" value="Glyco_trans_4-like_N"/>
</dbReference>
<evidence type="ECO:0000313" key="3">
    <source>
        <dbReference type="EMBL" id="CEG13853.1"/>
    </source>
</evidence>
<dbReference type="Gene3D" id="3.40.50.2000">
    <property type="entry name" value="Glycogen Phosphorylase B"/>
    <property type="match status" value="2"/>
</dbReference>
<dbReference type="InterPro" id="IPR001296">
    <property type="entry name" value="Glyco_trans_1"/>
</dbReference>
<protein>
    <submittedName>
        <fullName evidence="3">Putative glyglycosyltransferase</fullName>
    </submittedName>
</protein>
<evidence type="ECO:0000259" key="1">
    <source>
        <dbReference type="Pfam" id="PF00534"/>
    </source>
</evidence>
<name>A0A098ECW0_9ZZZZ</name>
<dbReference type="GO" id="GO:0016757">
    <property type="term" value="F:glycosyltransferase activity"/>
    <property type="evidence" value="ECO:0007669"/>
    <property type="project" value="InterPro"/>
</dbReference>
<dbReference type="AlphaFoldDB" id="A0A098ECW0"/>
<dbReference type="CDD" id="cd03801">
    <property type="entry name" value="GT4_PimA-like"/>
    <property type="match status" value="1"/>
</dbReference>
<gene>
    <name evidence="3" type="ORF">MSIBF_A60006</name>
</gene>
<reference evidence="3" key="1">
    <citation type="submission" date="2014-09" db="EMBL/GenBank/DDBJ databases">
        <authorList>
            <person name="Probst J Alexander"/>
        </authorList>
    </citation>
    <scope>NUCLEOTIDE SEQUENCE</scope>
</reference>
<dbReference type="Pfam" id="PF13439">
    <property type="entry name" value="Glyco_transf_4"/>
    <property type="match status" value="1"/>
</dbReference>
<keyword evidence="3" id="KW-0808">Transferase</keyword>
<feature type="domain" description="Glycosyltransferase subfamily 4-like N-terminal" evidence="2">
    <location>
        <begin position="14"/>
        <end position="205"/>
    </location>
</feature>
<accession>A0A098ECW0</accession>
<dbReference type="EMBL" id="CCXY01000424">
    <property type="protein sequence ID" value="CEG13853.1"/>
    <property type="molecule type" value="Genomic_DNA"/>
</dbReference>
<organism evidence="3">
    <name type="scientific">groundwater metagenome</name>
    <dbReference type="NCBI Taxonomy" id="717931"/>
    <lineage>
        <taxon>unclassified sequences</taxon>
        <taxon>metagenomes</taxon>
        <taxon>ecological metagenomes</taxon>
    </lineage>
</organism>
<evidence type="ECO:0000259" key="2">
    <source>
        <dbReference type="Pfam" id="PF13439"/>
    </source>
</evidence>
<proteinExistence type="predicted"/>
<dbReference type="Pfam" id="PF00534">
    <property type="entry name" value="Glycos_transf_1"/>
    <property type="match status" value="1"/>
</dbReference>
<sequence length="408" mass="46815">MKIAILISDLSISGGAQRQALELANFLSKRGNEVKVYCGYLDKNLCHPELIKDTTVYGLFGKKEITSKNIFYRFFAPLLEWVFWTKRNNQLIDLMDKNFDIINPHDDIVCEAASHYKDKYNTPIVLTLNDVPAWRNEISIKGNIIVEHAFKKMLYYFRGFFIMQRANKKIMSNADEIVVLDYMNKRQLKDNFGLDANIIRSGLDIKKFKYKKRNSISIGRKINILAVSIFLSHRRFEYLVGAVPYLINKGYDVNLTIIGSEKLDPNYSKKIHNLVKELNIIDYVNFMGEVTDDELLENYHTSDIFVFPNYPQTWGLAVFEAMACGTPTIVSRGCGASEILNDGENSLLISQESSSLEIANSIEQLITDEKLWEKLSVNGRKFVEGNISWSTYGENMLKLFKEAINKTP</sequence>
<feature type="domain" description="Glycosyl transferase family 1" evidence="1">
    <location>
        <begin position="218"/>
        <end position="381"/>
    </location>
</feature>
<dbReference type="PANTHER" id="PTHR12526">
    <property type="entry name" value="GLYCOSYLTRANSFERASE"/>
    <property type="match status" value="1"/>
</dbReference>